<evidence type="ECO:0000313" key="3">
    <source>
        <dbReference type="Proteomes" id="UP000245768"/>
    </source>
</evidence>
<accession>A0A316YDW6</accession>
<feature type="compositionally biased region" description="Basic and acidic residues" evidence="1">
    <location>
        <begin position="38"/>
        <end position="49"/>
    </location>
</feature>
<feature type="compositionally biased region" description="Acidic residues" evidence="1">
    <location>
        <begin position="117"/>
        <end position="131"/>
    </location>
</feature>
<dbReference type="AlphaFoldDB" id="A0A316YDW6"/>
<evidence type="ECO:0000313" key="2">
    <source>
        <dbReference type="EMBL" id="PWN87607.1"/>
    </source>
</evidence>
<dbReference type="Proteomes" id="UP000245768">
    <property type="component" value="Unassembled WGS sequence"/>
</dbReference>
<reference evidence="2" key="1">
    <citation type="journal article" date="2018" name="Mol. Biol. Evol.">
        <title>Broad Genomic Sampling Reveals a Smut Pathogenic Ancestry of the Fungal Clade Ustilaginomycotina.</title>
        <authorList>
            <person name="Kijpornyongpan T."/>
            <person name="Mondo S.J."/>
            <person name="Barry K."/>
            <person name="Sandor L."/>
            <person name="Lee J."/>
            <person name="Lipzen A."/>
            <person name="Pangilinan J."/>
            <person name="LaButti K."/>
            <person name="Hainaut M."/>
            <person name="Henrissat B."/>
            <person name="Grigoriev I.V."/>
            <person name="Spatafora J.W."/>
            <person name="Aime M.C."/>
        </authorList>
    </citation>
    <scope>NUCLEOTIDE SEQUENCE [LARGE SCALE GENOMIC DNA]</scope>
    <source>
        <strain evidence="2">MCA 4198</strain>
    </source>
</reference>
<dbReference type="InParanoid" id="A0A316YDW6"/>
<sequence length="837" mass="89676">MSTQTPPLTTASTLSSGDEATSLHEFPLADPSPVPAKAHGEEAKGEGSARGRRRMSLQMLFKKHFQRKSTSAAVHKPHPSHKTVPPEHGVLVHNNGRSRHSMEDRRPRRVSFSPSAGEDDDDESEEEEMEHAEEQREHAQTEAIAASRPKLKLMERAKAQRKQEALDHSSKRRASVDGLSLAVNAPGEPLEPRRRVRSFSIDRIGVHLGVAALEKPEDETFDKGLPTRPRLTRQQVVAARHARTLEQIIIGNGSAASALGSGNKDHEKRARKRKGDPTKCRPIPSASPKKVRALKRALLDVDTANDIIVQLRGMPQDSLAEPYSHKERIISAPADGKEGNITAVADQENRVAVQEPTSPAEKALHEIHRAHAPAEIQTRRSSLPISARQSIHRDAKTQTPMKAVSLDCDEVEACRRHAEHLARMQRSESEPALPVVEPKDEQGTGQTSAKAIVASTGTGAALFGLGYWLKRSAPSVTPVGKAAQFSTEIVEDIQAGDAAEMLKDTARLGVVGLEVVQPLAGKVAEGVEDQILGENKVSPDVPREGQQEGGVMAVETLIGLPTLPPAMPSYGGPLAGVNPISLITSPRTTMASAAAQQAGAFDAIGAITGQVIQSANGGEEAMLEVHPPLDRLAIFVHWWGFELTMPRPTMNYLSTAHSISGAFMSFLQTMVVSGGVPELLPFVRYISQFMDMEFAAVKSQDKGQGVIVAATWLMPMALIPRPWDYATTAPSPAPAQPKAKTTAPSLASYSAQRAALHAPSSSTAPRPSPSSTSLSSTPMRSDRLPPEDVSPHYHPSVFGGGSGGSGSNPLALSSNVDILDSLVELPEGSVRVKTALT</sequence>
<feature type="region of interest" description="Disordered" evidence="1">
    <location>
        <begin position="255"/>
        <end position="289"/>
    </location>
</feature>
<feature type="region of interest" description="Disordered" evidence="1">
    <location>
        <begin position="422"/>
        <end position="446"/>
    </location>
</feature>
<proteinExistence type="predicted"/>
<keyword evidence="3" id="KW-1185">Reference proteome</keyword>
<dbReference type="GeneID" id="37047261"/>
<dbReference type="RefSeq" id="XP_025374805.1">
    <property type="nucleotide sequence ID" value="XM_025525345.1"/>
</dbReference>
<feature type="region of interest" description="Disordered" evidence="1">
    <location>
        <begin position="376"/>
        <end position="401"/>
    </location>
</feature>
<dbReference type="EMBL" id="KZ819640">
    <property type="protein sequence ID" value="PWN87607.1"/>
    <property type="molecule type" value="Genomic_DNA"/>
</dbReference>
<organism evidence="2 3">
    <name type="scientific">Acaromyces ingoldii</name>
    <dbReference type="NCBI Taxonomy" id="215250"/>
    <lineage>
        <taxon>Eukaryota</taxon>
        <taxon>Fungi</taxon>
        <taxon>Dikarya</taxon>
        <taxon>Basidiomycota</taxon>
        <taxon>Ustilaginomycotina</taxon>
        <taxon>Exobasidiomycetes</taxon>
        <taxon>Exobasidiales</taxon>
        <taxon>Cryptobasidiaceae</taxon>
        <taxon>Acaromyces</taxon>
    </lineage>
</organism>
<feature type="compositionally biased region" description="Basic and acidic residues" evidence="1">
    <location>
        <begin position="780"/>
        <end position="791"/>
    </location>
</feature>
<feature type="compositionally biased region" description="Polar residues" evidence="1">
    <location>
        <begin position="379"/>
        <end position="389"/>
    </location>
</feature>
<evidence type="ECO:0000256" key="1">
    <source>
        <dbReference type="SAM" id="MobiDB-lite"/>
    </source>
</evidence>
<feature type="compositionally biased region" description="Basic residues" evidence="1">
    <location>
        <begin position="50"/>
        <end position="67"/>
    </location>
</feature>
<dbReference type="OrthoDB" id="2434934at2759"/>
<feature type="region of interest" description="Disordered" evidence="1">
    <location>
        <begin position="1"/>
        <end position="179"/>
    </location>
</feature>
<protein>
    <submittedName>
        <fullName evidence="2">Uncharacterized protein</fullName>
    </submittedName>
</protein>
<name>A0A316YDW6_9BASI</name>
<gene>
    <name evidence="2" type="ORF">FA10DRAFT_304366</name>
</gene>
<feature type="region of interest" description="Disordered" evidence="1">
    <location>
        <begin position="754"/>
        <end position="806"/>
    </location>
</feature>
<feature type="compositionally biased region" description="Low complexity" evidence="1">
    <location>
        <begin position="758"/>
        <end position="779"/>
    </location>
</feature>
<feature type="compositionally biased region" description="Basic and acidic residues" evidence="1">
    <location>
        <begin position="152"/>
        <end position="169"/>
    </location>
</feature>
<feature type="compositionally biased region" description="Low complexity" evidence="1">
    <location>
        <begin position="1"/>
        <end position="16"/>
    </location>
</feature>